<dbReference type="EMBL" id="LR881470">
    <property type="protein sequence ID" value="CAD5333102.1"/>
    <property type="molecule type" value="Genomic_DNA"/>
</dbReference>
<gene>
    <name evidence="1" type="ORF">AT9943_LOCUS20477</name>
</gene>
<sequence length="45" mass="5095">MIGGISGMMDMNMEKIFEDSVPCRVRAKRGCATHPRSIAERVRRT</sequence>
<protein>
    <submittedName>
        <fullName evidence="1">(thale cress) hypothetical protein</fullName>
    </submittedName>
</protein>
<organism evidence="1 2">
    <name type="scientific">Arabidopsis thaliana</name>
    <name type="common">Mouse-ear cress</name>
    <dbReference type="NCBI Taxonomy" id="3702"/>
    <lineage>
        <taxon>Eukaryota</taxon>
        <taxon>Viridiplantae</taxon>
        <taxon>Streptophyta</taxon>
        <taxon>Embryophyta</taxon>
        <taxon>Tracheophyta</taxon>
        <taxon>Spermatophyta</taxon>
        <taxon>Magnoliopsida</taxon>
        <taxon>eudicotyledons</taxon>
        <taxon>Gunneridae</taxon>
        <taxon>Pentapetalae</taxon>
        <taxon>rosids</taxon>
        <taxon>malvids</taxon>
        <taxon>Brassicales</taxon>
        <taxon>Brassicaceae</taxon>
        <taxon>Camelineae</taxon>
        <taxon>Arabidopsis</taxon>
    </lineage>
</organism>
<evidence type="ECO:0000313" key="2">
    <source>
        <dbReference type="Proteomes" id="UP000516314"/>
    </source>
</evidence>
<proteinExistence type="predicted"/>
<evidence type="ECO:0000313" key="1">
    <source>
        <dbReference type="EMBL" id="CAD5333102.1"/>
    </source>
</evidence>
<name>A0A7G2FBG0_ARATH</name>
<reference evidence="1 2" key="1">
    <citation type="submission" date="2020-09" db="EMBL/GenBank/DDBJ databases">
        <authorList>
            <person name="Ashkenazy H."/>
        </authorList>
    </citation>
    <scope>NUCLEOTIDE SEQUENCE [LARGE SCALE GENOMIC DNA]</scope>
    <source>
        <strain evidence="2">cv. Cdm-0</strain>
    </source>
</reference>
<dbReference type="Proteomes" id="UP000516314">
    <property type="component" value="Chromosome 5"/>
</dbReference>
<accession>A0A7G2FBG0</accession>
<dbReference type="AlphaFoldDB" id="A0A7G2FBG0"/>